<protein>
    <submittedName>
        <fullName evidence="2">GNAT family N-acetyltransferase</fullName>
    </submittedName>
</protein>
<dbReference type="PANTHER" id="PTHR42791:SF1">
    <property type="entry name" value="N-ACETYLTRANSFERASE DOMAIN-CONTAINING PROTEIN"/>
    <property type="match status" value="1"/>
</dbReference>
<dbReference type="OrthoDB" id="7057833at2"/>
<proteinExistence type="predicted"/>
<dbReference type="Proteomes" id="UP000309174">
    <property type="component" value="Unassembled WGS sequence"/>
</dbReference>
<accession>A0A5C4J2P4</accession>
<dbReference type="CDD" id="cd04301">
    <property type="entry name" value="NAT_SF"/>
    <property type="match status" value="1"/>
</dbReference>
<dbReference type="Pfam" id="PF00583">
    <property type="entry name" value="Acetyltransf_1"/>
    <property type="match status" value="1"/>
</dbReference>
<evidence type="ECO:0000259" key="1">
    <source>
        <dbReference type="Pfam" id="PF00583"/>
    </source>
</evidence>
<dbReference type="InterPro" id="IPR052523">
    <property type="entry name" value="Trichothecene_AcTrans"/>
</dbReference>
<gene>
    <name evidence="2" type="ORF">ETD83_35540</name>
</gene>
<reference evidence="2 3" key="1">
    <citation type="submission" date="2019-05" db="EMBL/GenBank/DDBJ databases">
        <title>Draft genome sequence of Actinomadura sp. 14C53.</title>
        <authorList>
            <person name="Saricaoglu S."/>
            <person name="Isik K."/>
        </authorList>
    </citation>
    <scope>NUCLEOTIDE SEQUENCE [LARGE SCALE GENOMIC DNA]</scope>
    <source>
        <strain evidence="2 3">14C53</strain>
    </source>
</reference>
<organism evidence="2 3">
    <name type="scientific">Actinomadura soli</name>
    <dbReference type="NCBI Taxonomy" id="2508997"/>
    <lineage>
        <taxon>Bacteria</taxon>
        <taxon>Bacillati</taxon>
        <taxon>Actinomycetota</taxon>
        <taxon>Actinomycetes</taxon>
        <taxon>Streptosporangiales</taxon>
        <taxon>Thermomonosporaceae</taxon>
        <taxon>Actinomadura</taxon>
    </lineage>
</organism>
<comment type="caution">
    <text evidence="2">The sequence shown here is derived from an EMBL/GenBank/DDBJ whole genome shotgun (WGS) entry which is preliminary data.</text>
</comment>
<dbReference type="RefSeq" id="WP_138649591.1">
    <property type="nucleotide sequence ID" value="NZ_VCKW01000294.1"/>
</dbReference>
<evidence type="ECO:0000313" key="2">
    <source>
        <dbReference type="EMBL" id="TMQ90410.1"/>
    </source>
</evidence>
<evidence type="ECO:0000313" key="3">
    <source>
        <dbReference type="Proteomes" id="UP000309174"/>
    </source>
</evidence>
<sequence length="210" mass="23124">MTDKPEPSPPAVREAAAPDTAEIAAVLGRAFDDDPVWSWLLPDRASRVRRLAGLFEIMLRRVHLPHGGTELAGRGARTQAAALWDPPGHWRVPLGMQMAQALPLLRVLGARMPTSLRTLGVIEKHHPREPHWYLAVLGTDPPAQGDGLGSALLRSRLDRCDADGVPAYLESSKEINVPYYERFGFTVTRELALPGRGAPPIWLMWREPGA</sequence>
<dbReference type="Gene3D" id="3.40.630.30">
    <property type="match status" value="1"/>
</dbReference>
<feature type="domain" description="N-acetyltransferase" evidence="1">
    <location>
        <begin position="126"/>
        <end position="185"/>
    </location>
</feature>
<dbReference type="AlphaFoldDB" id="A0A5C4J2P4"/>
<keyword evidence="3" id="KW-1185">Reference proteome</keyword>
<dbReference type="PANTHER" id="PTHR42791">
    <property type="entry name" value="GNAT FAMILY ACETYLTRANSFERASE"/>
    <property type="match status" value="1"/>
</dbReference>
<name>A0A5C4J2P4_9ACTN</name>
<dbReference type="EMBL" id="VCKW01000294">
    <property type="protein sequence ID" value="TMQ90410.1"/>
    <property type="molecule type" value="Genomic_DNA"/>
</dbReference>
<keyword evidence="2" id="KW-0808">Transferase</keyword>
<dbReference type="SUPFAM" id="SSF55729">
    <property type="entry name" value="Acyl-CoA N-acyltransferases (Nat)"/>
    <property type="match status" value="1"/>
</dbReference>
<dbReference type="InterPro" id="IPR000182">
    <property type="entry name" value="GNAT_dom"/>
</dbReference>
<dbReference type="GO" id="GO:0016747">
    <property type="term" value="F:acyltransferase activity, transferring groups other than amino-acyl groups"/>
    <property type="evidence" value="ECO:0007669"/>
    <property type="project" value="InterPro"/>
</dbReference>
<dbReference type="InterPro" id="IPR016181">
    <property type="entry name" value="Acyl_CoA_acyltransferase"/>
</dbReference>